<evidence type="ECO:0000259" key="1">
    <source>
        <dbReference type="Pfam" id="PF00149"/>
    </source>
</evidence>
<dbReference type="SUPFAM" id="SSF56300">
    <property type="entry name" value="Metallo-dependent phosphatases"/>
    <property type="match status" value="1"/>
</dbReference>
<dbReference type="Pfam" id="PF00149">
    <property type="entry name" value="Metallophos"/>
    <property type="match status" value="1"/>
</dbReference>
<evidence type="ECO:0000313" key="2">
    <source>
        <dbReference type="EMBL" id="GAA4337863.1"/>
    </source>
</evidence>
<accession>A0ABP8HDI1</accession>
<dbReference type="InterPro" id="IPR004843">
    <property type="entry name" value="Calcineurin-like_PHP"/>
</dbReference>
<name>A0ABP8HDI1_9SPHI</name>
<dbReference type="Proteomes" id="UP001500582">
    <property type="component" value="Unassembled WGS sequence"/>
</dbReference>
<proteinExistence type="predicted"/>
<reference evidence="3" key="1">
    <citation type="journal article" date="2019" name="Int. J. Syst. Evol. Microbiol.">
        <title>The Global Catalogue of Microorganisms (GCM) 10K type strain sequencing project: providing services to taxonomists for standard genome sequencing and annotation.</title>
        <authorList>
            <consortium name="The Broad Institute Genomics Platform"/>
            <consortium name="The Broad Institute Genome Sequencing Center for Infectious Disease"/>
            <person name="Wu L."/>
            <person name="Ma J."/>
        </authorList>
    </citation>
    <scope>NUCLEOTIDE SEQUENCE [LARGE SCALE GENOMIC DNA]</scope>
    <source>
        <strain evidence="3">JCM 17705</strain>
    </source>
</reference>
<dbReference type="EMBL" id="BAABFT010000019">
    <property type="protein sequence ID" value="GAA4337863.1"/>
    <property type="molecule type" value="Genomic_DNA"/>
</dbReference>
<keyword evidence="3" id="KW-1185">Reference proteome</keyword>
<dbReference type="RefSeq" id="WP_345213702.1">
    <property type="nucleotide sequence ID" value="NZ_BAABFT010000019.1"/>
</dbReference>
<dbReference type="PANTHER" id="PTHR37844">
    <property type="entry name" value="SER/THR PROTEIN PHOSPHATASE SUPERFAMILY (AFU_ORTHOLOGUE AFUA_1G14840)"/>
    <property type="match status" value="1"/>
</dbReference>
<evidence type="ECO:0000313" key="3">
    <source>
        <dbReference type="Proteomes" id="UP001500582"/>
    </source>
</evidence>
<dbReference type="Gene3D" id="3.60.21.10">
    <property type="match status" value="1"/>
</dbReference>
<dbReference type="InterPro" id="IPR029052">
    <property type="entry name" value="Metallo-depent_PP-like"/>
</dbReference>
<dbReference type="PANTHER" id="PTHR37844:SF1">
    <property type="entry name" value="CALCINEURIN-LIKE PHOSPHOESTERASE DOMAIN-CONTAINING PROTEIN"/>
    <property type="match status" value="1"/>
</dbReference>
<sequence length="255" mass="29673">MQLQFASDLHLEFHENRYYLRDNPLEIAGDILLLAGDILPLRTMERYGDFFNFLADNFSHTYWLPGNHEYYDFDIANRSGAFKESILPNVTLLNDQTVTIGDIRLHFSTLWSAISASKARTIERSLNDFHLIRFEGKRLSVDEYNRMHNDSLIFLEDALQNNHSKDKTDIVITHHVPTFRHYPLQYKDSPINQAFATDMDSFIESYNAKFWIFGHHHAAIDDFAIGNTTLMTNQLGYVHANENKAFDHGRTVELK</sequence>
<organism evidence="2 3">
    <name type="scientific">Mucilaginibacter gynuensis</name>
    <dbReference type="NCBI Taxonomy" id="1302236"/>
    <lineage>
        <taxon>Bacteria</taxon>
        <taxon>Pseudomonadati</taxon>
        <taxon>Bacteroidota</taxon>
        <taxon>Sphingobacteriia</taxon>
        <taxon>Sphingobacteriales</taxon>
        <taxon>Sphingobacteriaceae</taxon>
        <taxon>Mucilaginibacter</taxon>
    </lineage>
</organism>
<protein>
    <submittedName>
        <fullName evidence="2">Metallophosphoesterase</fullName>
    </submittedName>
</protein>
<feature type="domain" description="Calcineurin-like phosphoesterase" evidence="1">
    <location>
        <begin position="5"/>
        <end position="218"/>
    </location>
</feature>
<gene>
    <name evidence="2" type="ORF">GCM10023149_47550</name>
</gene>
<comment type="caution">
    <text evidence="2">The sequence shown here is derived from an EMBL/GenBank/DDBJ whole genome shotgun (WGS) entry which is preliminary data.</text>
</comment>